<protein>
    <submittedName>
        <fullName evidence="2">Uncharacterized protein</fullName>
    </submittedName>
</protein>
<proteinExistence type="predicted"/>
<comment type="caution">
    <text evidence="2">The sequence shown here is derived from an EMBL/GenBank/DDBJ whole genome shotgun (WGS) entry which is preliminary data.</text>
</comment>
<keyword evidence="3" id="KW-1185">Reference proteome</keyword>
<evidence type="ECO:0000256" key="1">
    <source>
        <dbReference type="SAM" id="MobiDB-lite"/>
    </source>
</evidence>
<evidence type="ECO:0000313" key="2">
    <source>
        <dbReference type="EMBL" id="KAK4300908.1"/>
    </source>
</evidence>
<evidence type="ECO:0000313" key="3">
    <source>
        <dbReference type="Proteomes" id="UP001292094"/>
    </source>
</evidence>
<feature type="compositionally biased region" description="Basic and acidic residues" evidence="1">
    <location>
        <begin position="78"/>
        <end position="91"/>
    </location>
</feature>
<dbReference type="AlphaFoldDB" id="A0AAE1P3R2"/>
<sequence>MGICGEEGWGYVERKDGDMWRGRMGICGEEGWGICGEEEWGYVERKDGDMWRGRMGICGGKERGLGEMRRGGGYVHGEGGEKDRGGREECG</sequence>
<name>A0AAE1P3R2_9EUCA</name>
<gene>
    <name evidence="2" type="ORF">Pmani_026924</name>
</gene>
<feature type="region of interest" description="Disordered" evidence="1">
    <location>
        <begin position="69"/>
        <end position="91"/>
    </location>
</feature>
<dbReference type="EMBL" id="JAWZYT010002969">
    <property type="protein sequence ID" value="KAK4300908.1"/>
    <property type="molecule type" value="Genomic_DNA"/>
</dbReference>
<reference evidence="2" key="1">
    <citation type="submission" date="2023-11" db="EMBL/GenBank/DDBJ databases">
        <title>Genome assemblies of two species of porcelain crab, Petrolisthes cinctipes and Petrolisthes manimaculis (Anomura: Porcellanidae).</title>
        <authorList>
            <person name="Angst P."/>
        </authorList>
    </citation>
    <scope>NUCLEOTIDE SEQUENCE</scope>
    <source>
        <strain evidence="2">PB745_02</strain>
        <tissue evidence="2">Gill</tissue>
    </source>
</reference>
<organism evidence="2 3">
    <name type="scientific">Petrolisthes manimaculis</name>
    <dbReference type="NCBI Taxonomy" id="1843537"/>
    <lineage>
        <taxon>Eukaryota</taxon>
        <taxon>Metazoa</taxon>
        <taxon>Ecdysozoa</taxon>
        <taxon>Arthropoda</taxon>
        <taxon>Crustacea</taxon>
        <taxon>Multicrustacea</taxon>
        <taxon>Malacostraca</taxon>
        <taxon>Eumalacostraca</taxon>
        <taxon>Eucarida</taxon>
        <taxon>Decapoda</taxon>
        <taxon>Pleocyemata</taxon>
        <taxon>Anomura</taxon>
        <taxon>Galatheoidea</taxon>
        <taxon>Porcellanidae</taxon>
        <taxon>Petrolisthes</taxon>
    </lineage>
</organism>
<accession>A0AAE1P3R2</accession>
<dbReference type="Proteomes" id="UP001292094">
    <property type="component" value="Unassembled WGS sequence"/>
</dbReference>